<gene>
    <name evidence="1" type="ORF">WH96_12890</name>
</gene>
<dbReference type="Proteomes" id="UP000035444">
    <property type="component" value="Unassembled WGS sequence"/>
</dbReference>
<comment type="caution">
    <text evidence="1">The sequence shown here is derived from an EMBL/GenBank/DDBJ whole genome shotgun (WGS) entry which is preliminary data.</text>
</comment>
<accession>A0A0H2MC27</accession>
<evidence type="ECO:0000313" key="2">
    <source>
        <dbReference type="Proteomes" id="UP000035444"/>
    </source>
</evidence>
<evidence type="ECO:0000313" key="1">
    <source>
        <dbReference type="EMBL" id="KLN60084.1"/>
    </source>
</evidence>
<dbReference type="AlphaFoldDB" id="A0A0H2MC27"/>
<proteinExistence type="predicted"/>
<name>A0A0H2MC27_9PROT</name>
<keyword evidence="2" id="KW-1185">Reference proteome</keyword>
<dbReference type="EMBL" id="LAQL01000008">
    <property type="protein sequence ID" value="KLN60084.1"/>
    <property type="molecule type" value="Genomic_DNA"/>
</dbReference>
<sequence>MVSVAQLGESFSEVFREESLVKTNDGLLSVPVGSGQGVHALQEMLANSVAFENTTQSGSDDLNQSLRSMETASSKMSDLFLDEASDSLAEIDVRPVDGDAYRPTPFLNQGMLSFYMHSDETVQDEGMIPMPELVEDEEFDLVPTVGLTLH</sequence>
<reference evidence="1 2" key="1">
    <citation type="submission" date="2015-03" db="EMBL/GenBank/DDBJ databases">
        <title>Genome Sequence of Kiloniella spongiae MEBiC09566, isolated from a marine sponge.</title>
        <authorList>
            <person name="Shao Z."/>
            <person name="Wang L."/>
            <person name="Li X."/>
        </authorList>
    </citation>
    <scope>NUCLEOTIDE SEQUENCE [LARGE SCALE GENOMIC DNA]</scope>
    <source>
        <strain evidence="1 2">MEBiC09566</strain>
    </source>
</reference>
<dbReference type="RefSeq" id="WP_047764619.1">
    <property type="nucleotide sequence ID" value="NZ_LAQL01000008.1"/>
</dbReference>
<protein>
    <submittedName>
        <fullName evidence="1">Uncharacterized protein</fullName>
    </submittedName>
</protein>
<dbReference type="OrthoDB" id="8479443at2"/>
<organism evidence="1 2">
    <name type="scientific">Kiloniella spongiae</name>
    <dbReference type="NCBI Taxonomy" id="1489064"/>
    <lineage>
        <taxon>Bacteria</taxon>
        <taxon>Pseudomonadati</taxon>
        <taxon>Pseudomonadota</taxon>
        <taxon>Alphaproteobacteria</taxon>
        <taxon>Rhodospirillales</taxon>
        <taxon>Kiloniellaceae</taxon>
        <taxon>Kiloniella</taxon>
    </lineage>
</organism>